<dbReference type="EMBL" id="WWVX01000009">
    <property type="protein sequence ID" value="MZL70708.1"/>
    <property type="molecule type" value="Genomic_DNA"/>
</dbReference>
<dbReference type="InterPro" id="IPR003462">
    <property type="entry name" value="ODC_Mu_crystall"/>
</dbReference>
<comment type="caution">
    <text evidence="3">The sequence shown here is derived from an EMBL/GenBank/DDBJ whole genome shotgun (WGS) entry which is preliminary data.</text>
</comment>
<dbReference type="PANTHER" id="PTHR13812:SF19">
    <property type="entry name" value="KETIMINE REDUCTASE MU-CRYSTALLIN"/>
    <property type="match status" value="1"/>
</dbReference>
<organism evidence="3 4">
    <name type="scientific">Bittarella massiliensis</name>
    <name type="common">ex Durand et al. 2017</name>
    <dbReference type="NCBI Taxonomy" id="1720313"/>
    <lineage>
        <taxon>Bacteria</taxon>
        <taxon>Bacillati</taxon>
        <taxon>Bacillota</taxon>
        <taxon>Clostridia</taxon>
        <taxon>Eubacteriales</taxon>
        <taxon>Oscillospiraceae</taxon>
        <taxon>Bittarella (ex Durand et al. 2017)</taxon>
    </lineage>
</organism>
<evidence type="ECO:0000313" key="3">
    <source>
        <dbReference type="EMBL" id="SHG06332.1"/>
    </source>
</evidence>
<accession>A0AAQ1MD02</accession>
<gene>
    <name evidence="2" type="ORF">GT747_13200</name>
    <name evidence="3" type="ORF">SAMN05444424_1333</name>
</gene>
<evidence type="ECO:0000313" key="4">
    <source>
        <dbReference type="Proteomes" id="UP000184089"/>
    </source>
</evidence>
<dbReference type="GO" id="GO:0005737">
    <property type="term" value="C:cytoplasm"/>
    <property type="evidence" value="ECO:0007669"/>
    <property type="project" value="TreeGrafter"/>
</dbReference>
<evidence type="ECO:0000313" key="5">
    <source>
        <dbReference type="Proteomes" id="UP000474718"/>
    </source>
</evidence>
<comment type="similarity">
    <text evidence="1">Belongs to the ornithine cyclodeaminase/mu-crystallin family.</text>
</comment>
<dbReference type="FunFam" id="3.40.50.720:FF:000311">
    <property type="entry name" value="Ornithine cyclodeaminase"/>
    <property type="match status" value="1"/>
</dbReference>
<reference evidence="2 5" key="3">
    <citation type="journal article" date="2019" name="Nat. Med.">
        <title>A library of human gut bacterial isolates paired with longitudinal multiomics data enables mechanistic microbiome research.</title>
        <authorList>
            <person name="Poyet M."/>
            <person name="Groussin M."/>
            <person name="Gibbons S.M."/>
            <person name="Avila-Pacheco J."/>
            <person name="Jiang X."/>
            <person name="Kearney S.M."/>
            <person name="Perrotta A.R."/>
            <person name="Berdy B."/>
            <person name="Zhao S."/>
            <person name="Lieberman T.D."/>
            <person name="Swanson P.K."/>
            <person name="Smith M."/>
            <person name="Roesemann S."/>
            <person name="Alexander J.E."/>
            <person name="Rich S.A."/>
            <person name="Livny J."/>
            <person name="Vlamakis H."/>
            <person name="Clish C."/>
            <person name="Bullock K."/>
            <person name="Deik A."/>
            <person name="Scott J."/>
            <person name="Pierce K.A."/>
            <person name="Xavier R.J."/>
            <person name="Alm E.J."/>
        </authorList>
    </citation>
    <scope>NUCLEOTIDE SEQUENCE [LARGE SCALE GENOMIC DNA]</scope>
    <source>
        <strain evidence="2 5">BIOML-A2</strain>
    </source>
</reference>
<keyword evidence="5" id="KW-1185">Reference proteome</keyword>
<dbReference type="Gene3D" id="3.30.1780.10">
    <property type="entry name" value="ornithine cyclodeaminase, domain 1"/>
    <property type="match status" value="1"/>
</dbReference>
<proteinExistence type="inferred from homology"/>
<dbReference type="SUPFAM" id="SSF51735">
    <property type="entry name" value="NAD(P)-binding Rossmann-fold domains"/>
    <property type="match status" value="1"/>
</dbReference>
<dbReference type="RefSeq" id="WP_021660616.1">
    <property type="nucleotide sequence ID" value="NZ_FQVY01000002.1"/>
</dbReference>
<evidence type="ECO:0000313" key="2">
    <source>
        <dbReference type="EMBL" id="MZL70708.1"/>
    </source>
</evidence>
<dbReference type="PANTHER" id="PTHR13812">
    <property type="entry name" value="KETIMINE REDUCTASE MU-CRYSTALLIN"/>
    <property type="match status" value="1"/>
</dbReference>
<dbReference type="InterPro" id="IPR036291">
    <property type="entry name" value="NAD(P)-bd_dom_sf"/>
</dbReference>
<dbReference type="Gene3D" id="3.40.50.720">
    <property type="entry name" value="NAD(P)-binding Rossmann-like Domain"/>
    <property type="match status" value="1"/>
</dbReference>
<name>A0AAQ1MD02_9FIRM</name>
<reference evidence="3" key="1">
    <citation type="submission" date="2016-11" db="EMBL/GenBank/DDBJ databases">
        <authorList>
            <person name="Varghese N."/>
            <person name="Submissions S."/>
        </authorList>
    </citation>
    <scope>NUCLEOTIDE SEQUENCE</scope>
    <source>
        <strain evidence="3">DSM 4029</strain>
    </source>
</reference>
<dbReference type="GO" id="GO:0016491">
    <property type="term" value="F:oxidoreductase activity"/>
    <property type="evidence" value="ECO:0007669"/>
    <property type="project" value="UniProtKB-ARBA"/>
</dbReference>
<dbReference type="EMBL" id="FQVY01000002">
    <property type="protein sequence ID" value="SHG06332.1"/>
    <property type="molecule type" value="Genomic_DNA"/>
</dbReference>
<dbReference type="Pfam" id="PF02423">
    <property type="entry name" value="OCD_Mu_crystall"/>
    <property type="match status" value="1"/>
</dbReference>
<dbReference type="InterPro" id="IPR023401">
    <property type="entry name" value="ODC_N"/>
</dbReference>
<dbReference type="AlphaFoldDB" id="A0AAQ1MD02"/>
<dbReference type="PIRSF" id="PIRSF001439">
    <property type="entry name" value="CryM"/>
    <property type="match status" value="1"/>
</dbReference>
<dbReference type="Proteomes" id="UP000474718">
    <property type="component" value="Unassembled WGS sequence"/>
</dbReference>
<reference evidence="4" key="2">
    <citation type="submission" date="2016-11" db="EMBL/GenBank/DDBJ databases">
        <authorList>
            <person name="Jaros S."/>
            <person name="Januszkiewicz K."/>
            <person name="Wedrychowicz H."/>
        </authorList>
    </citation>
    <scope>NUCLEOTIDE SEQUENCE [LARGE SCALE GENOMIC DNA]</scope>
    <source>
        <strain evidence="4">DSM 4029</strain>
    </source>
</reference>
<dbReference type="Proteomes" id="UP000184089">
    <property type="component" value="Unassembled WGS sequence"/>
</dbReference>
<dbReference type="GO" id="GO:0019752">
    <property type="term" value="P:carboxylic acid metabolic process"/>
    <property type="evidence" value="ECO:0007669"/>
    <property type="project" value="UniProtKB-ARBA"/>
</dbReference>
<evidence type="ECO:0000256" key="1">
    <source>
        <dbReference type="ARBA" id="ARBA00008903"/>
    </source>
</evidence>
<protein>
    <submittedName>
        <fullName evidence="2 3">Ornithine cyclodeaminase</fullName>
    </submittedName>
</protein>
<sequence>MNASTRLVDRETVARLLGMEDCIAEMERTLIEVSAGQSVNLQRQMIPQPEGNMFAIMGSALTAQSLVGSKVIVFPGQKAKENGTSQGIIPLFDGGTGALLAVVDGEGITGVRTAATSAAATKALARADASALAILGAGRLGRLHIEAICSVRPIETVYVWDIAPAATESCCAWAEQAFGVKAVPCKTAEEAVVPADIVCTVTQSAQPVLLGGWLKPGAHVNAVGACAPHVREVDTAAVCRARVFLDWTEAALRDTGDLVIPVQEGAWSPEEAVGEIGRVLAGELPGRRDEGEITLFESVGIAVEDLAAAALVYRLAEEQDLGTLASW</sequence>